<keyword evidence="1" id="KW-1133">Transmembrane helix</keyword>
<feature type="transmembrane region" description="Helical" evidence="1">
    <location>
        <begin position="53"/>
        <end position="72"/>
    </location>
</feature>
<feature type="transmembrane region" description="Helical" evidence="1">
    <location>
        <begin position="99"/>
        <end position="120"/>
    </location>
</feature>
<evidence type="ECO:0000313" key="3">
    <source>
        <dbReference type="Proteomes" id="UP000009049"/>
    </source>
</evidence>
<dbReference type="eggNOG" id="ENOG5031IIU">
    <property type="taxonomic scope" value="Bacteria"/>
</dbReference>
<feature type="transmembrane region" description="Helical" evidence="1">
    <location>
        <begin position="20"/>
        <end position="41"/>
    </location>
</feature>
<evidence type="ECO:0000313" key="2">
    <source>
        <dbReference type="EMBL" id="EAR16003.1"/>
    </source>
</evidence>
<reference evidence="2 3" key="1">
    <citation type="journal article" date="2009" name="J. Bacteriol.">
        <title>Complete genome sequence of Robiginitalea biformata HTCC2501.</title>
        <authorList>
            <person name="Oh H.M."/>
            <person name="Giovannoni S.J."/>
            <person name="Lee K."/>
            <person name="Ferriera S."/>
            <person name="Johnson J."/>
            <person name="Cho J.C."/>
        </authorList>
    </citation>
    <scope>NUCLEOTIDE SEQUENCE [LARGE SCALE GENOMIC DNA]</scope>
    <source>
        <strain evidence="3">ATCC BAA-864 / HTCC2501 / KCTC 12146</strain>
    </source>
</reference>
<dbReference type="STRING" id="313596.RB2501_03875"/>
<gene>
    <name evidence="2" type="ordered locus">RB2501_03875</name>
</gene>
<dbReference type="EMBL" id="CP001712">
    <property type="protein sequence ID" value="EAR16003.1"/>
    <property type="molecule type" value="Genomic_DNA"/>
</dbReference>
<organism evidence="2 3">
    <name type="scientific">Robiginitalea biformata (strain ATCC BAA-864 / DSM 15991 / KCTC 12146 / HTCC2501)</name>
    <dbReference type="NCBI Taxonomy" id="313596"/>
    <lineage>
        <taxon>Bacteria</taxon>
        <taxon>Pseudomonadati</taxon>
        <taxon>Bacteroidota</taxon>
        <taxon>Flavobacteriia</taxon>
        <taxon>Flavobacteriales</taxon>
        <taxon>Flavobacteriaceae</taxon>
        <taxon>Robiginitalea</taxon>
    </lineage>
</organism>
<dbReference type="KEGG" id="rbi:RB2501_03875"/>
<sequence>MLPESEMPASEAIDSGAMNGMFIIMYILLGIAVVSSLLFALKNLFSNPASLKKTLFVIVGFLLVVAIAYVLSDGADGTVEEMAGRGVTTTESTVKNIGAGLNMFFILVIIAVASMLWGGIKKMSNK</sequence>
<keyword evidence="1" id="KW-0812">Transmembrane</keyword>
<proteinExistence type="predicted"/>
<name>A4CGE5_ROBBH</name>
<protein>
    <submittedName>
        <fullName evidence="2">Uncharacterized protein</fullName>
    </submittedName>
</protein>
<dbReference type="HOGENOM" id="CLU_141000_0_0_10"/>
<accession>A4CGE5</accession>
<keyword evidence="3" id="KW-1185">Reference proteome</keyword>
<evidence type="ECO:0000256" key="1">
    <source>
        <dbReference type="SAM" id="Phobius"/>
    </source>
</evidence>
<dbReference type="Proteomes" id="UP000009049">
    <property type="component" value="Chromosome"/>
</dbReference>
<dbReference type="AlphaFoldDB" id="A4CGE5"/>
<keyword evidence="1" id="KW-0472">Membrane</keyword>